<dbReference type="InterPro" id="IPR006530">
    <property type="entry name" value="YD"/>
</dbReference>
<dbReference type="Pfam" id="PF05593">
    <property type="entry name" value="RHS_repeat"/>
    <property type="match status" value="2"/>
</dbReference>
<dbReference type="InterPro" id="IPR050708">
    <property type="entry name" value="T6SS_VgrG/RHS"/>
</dbReference>
<proteinExistence type="predicted"/>
<reference evidence="4 5" key="1">
    <citation type="submission" date="2018-12" db="EMBL/GenBank/DDBJ databases">
        <title>Dyella dinghuensis sp. nov. DHOA06 and Dyella choica sp. nov. 4M-K27, isolated from forest soil.</title>
        <authorList>
            <person name="Qiu L.-H."/>
            <person name="Gao Z.-H."/>
        </authorList>
    </citation>
    <scope>NUCLEOTIDE SEQUENCE [LARGE SCALE GENOMIC DNA]</scope>
    <source>
        <strain evidence="4 5">4M-K27</strain>
    </source>
</reference>
<feature type="domain" description="DUF6531" evidence="2">
    <location>
        <begin position="176"/>
        <end position="249"/>
    </location>
</feature>
<accession>A0A432M3F9</accession>
<dbReference type="AlphaFoldDB" id="A0A432M3F9"/>
<evidence type="ECO:0008006" key="6">
    <source>
        <dbReference type="Google" id="ProtNLM"/>
    </source>
</evidence>
<comment type="caution">
    <text evidence="4">The sequence shown here is derived from an EMBL/GenBank/DDBJ whole genome shotgun (WGS) entry which is preliminary data.</text>
</comment>
<organism evidence="4 5">
    <name type="scientific">Dyella choica</name>
    <dbReference type="NCBI Taxonomy" id="1927959"/>
    <lineage>
        <taxon>Bacteria</taxon>
        <taxon>Pseudomonadati</taxon>
        <taxon>Pseudomonadota</taxon>
        <taxon>Gammaproteobacteria</taxon>
        <taxon>Lysobacterales</taxon>
        <taxon>Rhodanobacteraceae</taxon>
        <taxon>Dyella</taxon>
    </lineage>
</organism>
<sequence length="834" mass="89230">MLRRTALHREREMGGFLSVGAISVALPRNSRGEKWQVWQRHVLAAIAALLIVLSAFSPGSASASGAQGSTPPVYFCAGGLCSPVTTPCPNGSISAFRICSEAHYAAYLEAVDNAGWLKFLYVSFDSYSQPHLWWLSQYGGLETSFLGIVSNGQDAPAVDRNLGFKGCASCGGTMVGDPVNLATGNEFADEGDYEGEGSFPLSFHRYYNSAGSGDGTIGNRWGHTYSRMLAMQSLTEVKLFRDDGEIRYFNQCGSAWCATVDEIGTLTEQTDSNGNILGWRYTNEHNVTEAYDGSGRFVSEADSTGLSHTLTYDSSGRLSTIADAFGRTLTLTYNASNLLSQLILPDGQQVAYSYDSTGNFSSAIYPGNLTRTYLYDESANVTAGANPSMLTGIQDETGQRFATYQYDAKSRANLSEHAGNADLNQFAYNLDGTATVTDGLGEARNYAVQAVVNVNHLSTVSGSGCSNCGLFANYAYNAAGDFTSTTDFNGNKTLYTIDPNHLLDSRVEASGTPSQRTTNFTWNTTLRVPLTRVVLDANGNTVSSTQWVYNSVGQTLARCEIDPTNSAASGYACSNTGTVPAGVRRWTYTYCAAVDTAQCPIVGLMLTATGPRTDTTQTTTYSYYLSSGATNCGTPGVACYQAGNLHTITDPAGHVTTIASYDADGRVTRLTDANGLNTDTTYTPRGWVASRSVGGATSKFTYTAYGAVQTVTDPDGVTTTYGYNAAHRLVKITDAQGNYLQYTLDNAGNKTAEQVYDSTGTLHKSLSRTFNPLGQLTKVMDGLSHTVFDASASNSYDANGNLVQSADGLGIQRQQGYDALNRLVQTLDNYNGTN</sequence>
<dbReference type="PANTHER" id="PTHR32305">
    <property type="match status" value="1"/>
</dbReference>
<feature type="domain" description="Teneurin-like YD-shell" evidence="3">
    <location>
        <begin position="267"/>
        <end position="379"/>
    </location>
</feature>
<protein>
    <recommendedName>
        <fullName evidence="6">RHS repeat protein</fullName>
    </recommendedName>
</protein>
<dbReference type="PANTHER" id="PTHR32305:SF15">
    <property type="entry name" value="PROTEIN RHSA-RELATED"/>
    <property type="match status" value="1"/>
</dbReference>
<evidence type="ECO:0000259" key="3">
    <source>
        <dbReference type="Pfam" id="PF25023"/>
    </source>
</evidence>
<name>A0A432M3F9_9GAMM</name>
<evidence type="ECO:0000313" key="4">
    <source>
        <dbReference type="EMBL" id="RUL72997.1"/>
    </source>
</evidence>
<keyword evidence="5" id="KW-1185">Reference proteome</keyword>
<dbReference type="Pfam" id="PF25023">
    <property type="entry name" value="TEN_YD-shell"/>
    <property type="match status" value="1"/>
</dbReference>
<dbReference type="NCBIfam" id="TIGR01643">
    <property type="entry name" value="YD_repeat_2x"/>
    <property type="match status" value="5"/>
</dbReference>
<dbReference type="EMBL" id="RYYV01000013">
    <property type="protein sequence ID" value="RUL72997.1"/>
    <property type="molecule type" value="Genomic_DNA"/>
</dbReference>
<dbReference type="Proteomes" id="UP000274358">
    <property type="component" value="Unassembled WGS sequence"/>
</dbReference>
<keyword evidence="1" id="KW-0677">Repeat</keyword>
<evidence type="ECO:0000256" key="1">
    <source>
        <dbReference type="ARBA" id="ARBA00022737"/>
    </source>
</evidence>
<dbReference type="Gene3D" id="2.180.10.10">
    <property type="entry name" value="RHS repeat-associated core"/>
    <property type="match status" value="2"/>
</dbReference>
<dbReference type="Pfam" id="PF20148">
    <property type="entry name" value="DUF6531"/>
    <property type="match status" value="1"/>
</dbReference>
<dbReference type="InterPro" id="IPR045351">
    <property type="entry name" value="DUF6531"/>
</dbReference>
<dbReference type="InterPro" id="IPR056823">
    <property type="entry name" value="TEN-like_YD-shell"/>
</dbReference>
<evidence type="ECO:0000313" key="5">
    <source>
        <dbReference type="Proteomes" id="UP000274358"/>
    </source>
</evidence>
<gene>
    <name evidence="4" type="ORF">EKH80_16715</name>
</gene>
<dbReference type="InterPro" id="IPR031325">
    <property type="entry name" value="RHS_repeat"/>
</dbReference>
<evidence type="ECO:0000259" key="2">
    <source>
        <dbReference type="Pfam" id="PF20148"/>
    </source>
</evidence>